<dbReference type="Proteomes" id="UP001278500">
    <property type="component" value="Unassembled WGS sequence"/>
</dbReference>
<comment type="caution">
    <text evidence="2">The sequence shown here is derived from an EMBL/GenBank/DDBJ whole genome shotgun (WGS) entry which is preliminary data.</text>
</comment>
<dbReference type="RefSeq" id="XP_062685521.1">
    <property type="nucleotide sequence ID" value="XM_062823980.1"/>
</dbReference>
<feature type="non-terminal residue" evidence="2">
    <location>
        <position position="1"/>
    </location>
</feature>
<evidence type="ECO:0000313" key="2">
    <source>
        <dbReference type="EMBL" id="KAK3354143.1"/>
    </source>
</evidence>
<dbReference type="EMBL" id="JAUEPP010000001">
    <property type="protein sequence ID" value="KAK3354143.1"/>
    <property type="molecule type" value="Genomic_DNA"/>
</dbReference>
<feature type="compositionally biased region" description="Polar residues" evidence="1">
    <location>
        <begin position="35"/>
        <end position="57"/>
    </location>
</feature>
<reference evidence="2" key="2">
    <citation type="submission" date="2023-06" db="EMBL/GenBank/DDBJ databases">
        <authorList>
            <consortium name="Lawrence Berkeley National Laboratory"/>
            <person name="Haridas S."/>
            <person name="Hensen N."/>
            <person name="Bonometti L."/>
            <person name="Westerberg I."/>
            <person name="Brannstrom I.O."/>
            <person name="Guillou S."/>
            <person name="Cros-Aarteil S."/>
            <person name="Calhoun S."/>
            <person name="Kuo A."/>
            <person name="Mondo S."/>
            <person name="Pangilinan J."/>
            <person name="Riley R."/>
            <person name="Labutti K."/>
            <person name="Andreopoulos B."/>
            <person name="Lipzen A."/>
            <person name="Chen C."/>
            <person name="Yanf M."/>
            <person name="Daum C."/>
            <person name="Ng V."/>
            <person name="Clum A."/>
            <person name="Steindorff A."/>
            <person name="Ohm R."/>
            <person name="Martin F."/>
            <person name="Silar P."/>
            <person name="Natvig D."/>
            <person name="Lalanne C."/>
            <person name="Gautier V."/>
            <person name="Ament-Velasquez S.L."/>
            <person name="Kruys A."/>
            <person name="Hutchinson M.I."/>
            <person name="Powell A.J."/>
            <person name="Barry K."/>
            <person name="Miller A.N."/>
            <person name="Grigoriev I.V."/>
            <person name="Debuchy R."/>
            <person name="Gladieux P."/>
            <person name="Thoren M.H."/>
            <person name="Johannesson H."/>
        </authorList>
    </citation>
    <scope>NUCLEOTIDE SEQUENCE</scope>
    <source>
        <strain evidence="2">CBS 560.94</strain>
    </source>
</reference>
<dbReference type="AlphaFoldDB" id="A0AAE0MVN7"/>
<organism evidence="2 3">
    <name type="scientific">Neurospora tetraspora</name>
    <dbReference type="NCBI Taxonomy" id="94610"/>
    <lineage>
        <taxon>Eukaryota</taxon>
        <taxon>Fungi</taxon>
        <taxon>Dikarya</taxon>
        <taxon>Ascomycota</taxon>
        <taxon>Pezizomycotina</taxon>
        <taxon>Sordariomycetes</taxon>
        <taxon>Sordariomycetidae</taxon>
        <taxon>Sordariales</taxon>
        <taxon>Sordariaceae</taxon>
        <taxon>Neurospora</taxon>
    </lineage>
</organism>
<gene>
    <name evidence="2" type="ORF">B0H65DRAFT_415351</name>
</gene>
<feature type="region of interest" description="Disordered" evidence="1">
    <location>
        <begin position="30"/>
        <end position="63"/>
    </location>
</feature>
<protein>
    <submittedName>
        <fullName evidence="2">Uncharacterized protein</fullName>
    </submittedName>
</protein>
<evidence type="ECO:0000256" key="1">
    <source>
        <dbReference type="SAM" id="MobiDB-lite"/>
    </source>
</evidence>
<sequence length="63" mass="7050">VQSFGELPCPVMLAKVTKIRFQYANLPCPYPLDPSQANTPDETNNSQKQNAQTNSSMKIKLPR</sequence>
<evidence type="ECO:0000313" key="3">
    <source>
        <dbReference type="Proteomes" id="UP001278500"/>
    </source>
</evidence>
<proteinExistence type="predicted"/>
<dbReference type="GeneID" id="87861134"/>
<accession>A0AAE0MVN7</accession>
<keyword evidence="3" id="KW-1185">Reference proteome</keyword>
<name>A0AAE0MVN7_9PEZI</name>
<reference evidence="2" key="1">
    <citation type="journal article" date="2023" name="Mol. Phylogenet. Evol.">
        <title>Genome-scale phylogeny and comparative genomics of the fungal order Sordariales.</title>
        <authorList>
            <person name="Hensen N."/>
            <person name="Bonometti L."/>
            <person name="Westerberg I."/>
            <person name="Brannstrom I.O."/>
            <person name="Guillou S."/>
            <person name="Cros-Aarteil S."/>
            <person name="Calhoun S."/>
            <person name="Haridas S."/>
            <person name="Kuo A."/>
            <person name="Mondo S."/>
            <person name="Pangilinan J."/>
            <person name="Riley R."/>
            <person name="LaButti K."/>
            <person name="Andreopoulos B."/>
            <person name="Lipzen A."/>
            <person name="Chen C."/>
            <person name="Yan M."/>
            <person name="Daum C."/>
            <person name="Ng V."/>
            <person name="Clum A."/>
            <person name="Steindorff A."/>
            <person name="Ohm R.A."/>
            <person name="Martin F."/>
            <person name="Silar P."/>
            <person name="Natvig D.O."/>
            <person name="Lalanne C."/>
            <person name="Gautier V."/>
            <person name="Ament-Velasquez S.L."/>
            <person name="Kruys A."/>
            <person name="Hutchinson M.I."/>
            <person name="Powell A.J."/>
            <person name="Barry K."/>
            <person name="Miller A.N."/>
            <person name="Grigoriev I.V."/>
            <person name="Debuchy R."/>
            <person name="Gladieux P."/>
            <person name="Hiltunen Thoren M."/>
            <person name="Johannesson H."/>
        </authorList>
    </citation>
    <scope>NUCLEOTIDE SEQUENCE</scope>
    <source>
        <strain evidence="2">CBS 560.94</strain>
    </source>
</reference>